<dbReference type="EMBL" id="CP036298">
    <property type="protein sequence ID" value="QDV25697.1"/>
    <property type="molecule type" value="Genomic_DNA"/>
</dbReference>
<comment type="similarity">
    <text evidence="1">Belongs to the sulfatase family.</text>
</comment>
<dbReference type="KEGG" id="ahel:Q31a_40240"/>
<dbReference type="PROSITE" id="PS00149">
    <property type="entry name" value="SULFATASE_2"/>
    <property type="match status" value="1"/>
</dbReference>
<evidence type="ECO:0000256" key="1">
    <source>
        <dbReference type="ARBA" id="ARBA00008779"/>
    </source>
</evidence>
<evidence type="ECO:0000313" key="6">
    <source>
        <dbReference type="EMBL" id="QDV25697.1"/>
    </source>
</evidence>
<sequence>MLLDDRWNERGQYWKRVLVFGFLGWMLGAVGQQTSGEELSGAGEEHRARPNIIVLLADDLGYGELGCQGNPQIPTPRIDQLAETGVRFTQAYVTAPNCSPSRAGLLTGRTPTRFGYEFNPIGARNHDPGTGLPAEQLTIAEHLQQIGYTSGLIGKWHLGGSADFHPFRHGFDEFFGFLHEGHFYVPPPWHGTLSMLRRAGLADPTSTLQRVSDQLFYSTHTGRNEPAYDANNPILRGGQPTTESQYLTEAFAREASDFIGRHRESPFFLYVAFNAVHSPLQAREAALEEFEDIEDPQRRIFAGMLRDLDRAVGTIVDAVDQQGLRDNTLILFLSDNGGPTRELTSSNAPLRGEKGSMYEGGLRVPFIVNWPVRLSEPSVEGRVVSSLDIFPTIAAATNTPLPQGLEGQDLLELLQNPDEPSGHQHLYWRQGNRTALRHGEWKIVDSRYASNGRREWELFNIAADANEVHDRSDAEPAKVQQLVKLWSELDQEMSAPLFPVR</sequence>
<evidence type="ECO:0000313" key="7">
    <source>
        <dbReference type="Proteomes" id="UP000318017"/>
    </source>
</evidence>
<dbReference type="Pfam" id="PF00884">
    <property type="entry name" value="Sulfatase"/>
    <property type="match status" value="1"/>
</dbReference>
<dbReference type="RefSeq" id="WP_197355389.1">
    <property type="nucleotide sequence ID" value="NZ_CP036298.1"/>
</dbReference>
<dbReference type="InterPro" id="IPR000917">
    <property type="entry name" value="Sulfatase_N"/>
</dbReference>
<proteinExistence type="inferred from homology"/>
<name>A0A518GAW5_9BACT</name>
<dbReference type="Proteomes" id="UP000318017">
    <property type="component" value="Chromosome"/>
</dbReference>
<dbReference type="SUPFAM" id="SSF53649">
    <property type="entry name" value="Alkaline phosphatase-like"/>
    <property type="match status" value="1"/>
</dbReference>
<evidence type="ECO:0000259" key="5">
    <source>
        <dbReference type="Pfam" id="PF00884"/>
    </source>
</evidence>
<keyword evidence="4" id="KW-0106">Calcium</keyword>
<keyword evidence="3 6" id="KW-0378">Hydrolase</keyword>
<feature type="domain" description="Sulfatase N-terminal" evidence="5">
    <location>
        <begin position="50"/>
        <end position="398"/>
    </location>
</feature>
<dbReference type="PANTHER" id="PTHR42693:SF53">
    <property type="entry name" value="ENDO-4-O-SULFATASE"/>
    <property type="match status" value="1"/>
</dbReference>
<dbReference type="Gene3D" id="3.30.1120.10">
    <property type="match status" value="1"/>
</dbReference>
<dbReference type="Gene3D" id="3.40.720.10">
    <property type="entry name" value="Alkaline Phosphatase, subunit A"/>
    <property type="match status" value="1"/>
</dbReference>
<evidence type="ECO:0000256" key="4">
    <source>
        <dbReference type="ARBA" id="ARBA00022837"/>
    </source>
</evidence>
<protein>
    <submittedName>
        <fullName evidence="6">Arylsulfatase</fullName>
        <ecNumber evidence="6">3.1.6.1</ecNumber>
    </submittedName>
</protein>
<dbReference type="AlphaFoldDB" id="A0A518GAW5"/>
<dbReference type="InterPro" id="IPR017850">
    <property type="entry name" value="Alkaline_phosphatase_core_sf"/>
</dbReference>
<keyword evidence="2" id="KW-0479">Metal-binding</keyword>
<dbReference type="InterPro" id="IPR050738">
    <property type="entry name" value="Sulfatase"/>
</dbReference>
<dbReference type="PANTHER" id="PTHR42693">
    <property type="entry name" value="ARYLSULFATASE FAMILY MEMBER"/>
    <property type="match status" value="1"/>
</dbReference>
<accession>A0A518GAW5</accession>
<gene>
    <name evidence="6" type="primary">atsA_48</name>
    <name evidence="6" type="ORF">Q31a_40240</name>
</gene>
<evidence type="ECO:0000256" key="2">
    <source>
        <dbReference type="ARBA" id="ARBA00022723"/>
    </source>
</evidence>
<dbReference type="EC" id="3.1.6.1" evidence="6"/>
<organism evidence="6 7">
    <name type="scientific">Aureliella helgolandensis</name>
    <dbReference type="NCBI Taxonomy" id="2527968"/>
    <lineage>
        <taxon>Bacteria</taxon>
        <taxon>Pseudomonadati</taxon>
        <taxon>Planctomycetota</taxon>
        <taxon>Planctomycetia</taxon>
        <taxon>Pirellulales</taxon>
        <taxon>Pirellulaceae</taxon>
        <taxon>Aureliella</taxon>
    </lineage>
</organism>
<dbReference type="InterPro" id="IPR024607">
    <property type="entry name" value="Sulfatase_CS"/>
</dbReference>
<dbReference type="GO" id="GO:0004065">
    <property type="term" value="F:arylsulfatase activity"/>
    <property type="evidence" value="ECO:0007669"/>
    <property type="project" value="UniProtKB-EC"/>
</dbReference>
<evidence type="ECO:0000256" key="3">
    <source>
        <dbReference type="ARBA" id="ARBA00022801"/>
    </source>
</evidence>
<dbReference type="GO" id="GO:0046872">
    <property type="term" value="F:metal ion binding"/>
    <property type="evidence" value="ECO:0007669"/>
    <property type="project" value="UniProtKB-KW"/>
</dbReference>
<reference evidence="6 7" key="1">
    <citation type="submission" date="2019-02" db="EMBL/GenBank/DDBJ databases">
        <title>Deep-cultivation of Planctomycetes and their phenomic and genomic characterization uncovers novel biology.</title>
        <authorList>
            <person name="Wiegand S."/>
            <person name="Jogler M."/>
            <person name="Boedeker C."/>
            <person name="Pinto D."/>
            <person name="Vollmers J."/>
            <person name="Rivas-Marin E."/>
            <person name="Kohn T."/>
            <person name="Peeters S.H."/>
            <person name="Heuer A."/>
            <person name="Rast P."/>
            <person name="Oberbeckmann S."/>
            <person name="Bunk B."/>
            <person name="Jeske O."/>
            <person name="Meyerdierks A."/>
            <person name="Storesund J.E."/>
            <person name="Kallscheuer N."/>
            <person name="Luecker S."/>
            <person name="Lage O.M."/>
            <person name="Pohl T."/>
            <person name="Merkel B.J."/>
            <person name="Hornburger P."/>
            <person name="Mueller R.-W."/>
            <person name="Bruemmer F."/>
            <person name="Labrenz M."/>
            <person name="Spormann A.M."/>
            <person name="Op den Camp H."/>
            <person name="Overmann J."/>
            <person name="Amann R."/>
            <person name="Jetten M.S.M."/>
            <person name="Mascher T."/>
            <person name="Medema M.H."/>
            <person name="Devos D.P."/>
            <person name="Kaster A.-K."/>
            <person name="Ovreas L."/>
            <person name="Rohde M."/>
            <person name="Galperin M.Y."/>
            <person name="Jogler C."/>
        </authorList>
    </citation>
    <scope>NUCLEOTIDE SEQUENCE [LARGE SCALE GENOMIC DNA]</scope>
    <source>
        <strain evidence="6 7">Q31a</strain>
    </source>
</reference>
<keyword evidence="7" id="KW-1185">Reference proteome</keyword>